<comment type="catalytic activity">
    <reaction evidence="1">
        <text>Hydrolysis of terminal non-reducing alpha-L-rhamnose residues in alpha-L-rhamnosides.</text>
        <dbReference type="EC" id="3.2.1.40"/>
    </reaction>
</comment>
<evidence type="ECO:0000313" key="9">
    <source>
        <dbReference type="EMBL" id="QNN44815.1"/>
    </source>
</evidence>
<dbReference type="PIRSF" id="PIRSF010631">
    <property type="entry name" value="A-rhamnsds"/>
    <property type="match status" value="1"/>
</dbReference>
<sequence length="920" mass="102523">MRQTKTFIAAATKKVLIAFGLTCMLTQLYAQVKVTALKCEYRENPLGIETLNPRLSWQLRSQQQNVLQTAYRILVADNAASLAKNIGNVWDSKKVLSDASIQIRYNGAKLQPTKVYYWKVMVWDNHKNVSAWSVPANWQMSLLGNWNGASWIAYERLADNQRFLPAQGDNNPVKNKVLPILRKEFTVKKTIKRATVYVAGLGHFELSLNGQKVGNHFMDAGWVDYEKQALYVTFDITKDLKQGNNVFGMMLGNGFYYVPDERYHKLTVAYGYPKMILRTSIEFTDGSTENIISDDSWKATTGPVTYSSIYGGEDYNAMLEQTGWKMSGFNDSAWKNALVVDGPEKLTSQTATALKIFDTFTPKKISQPKKGVWVYDLGQNASGIPKLIVKGKAGDTVIMKPAELLANDGTITTQPIGTPVFFKYTLKGSGTESWQPQFMYYGFRYIQVEGAVPEGQPNPDHLPVVTGVFGLHTRNSAATIGSFSCSNELFNKTYKLIDWAIRSNTSSVFTDCPHREKLGWLEEAHLVGPSIRYNYDIASLCRKVVKDMINAQTPEGLVTSTAPEYARFGGPFRDSPEWGSNSIIMPWYMYEWYGDQDVLEEAYPMMKRYLAYLETKAKNHILSHGLGDWYDIGPKEPGPSQLTPNGVTATATYYYDLTLMAKIAILLGKPLDADAYQELAIKVKKAYNTTFFKDKTKQYAGGSQTANAVSVYMGLVEPENKAAVIENIVKELKGRNNTLTAGDIGYRYLLRVLDDAGRSDVIYDMNNRSDVPGYGYQLAKGATALTESWQGAENASNNHFMLGHLMEWFYSGLAGIRPAAHSVGFRQIDIRPEVVGDVNAAKAEYVSPYGLIKSEWKLVNGTFELKTVIPANTSATVYLPATSGSRITQNGKNIASKQLKEGKVLVEVGSGEYVFTVKGK</sequence>
<evidence type="ECO:0000256" key="4">
    <source>
        <dbReference type="SAM" id="SignalP"/>
    </source>
</evidence>
<feature type="domain" description="Alpha-L-rhamnosidase six-hairpin glycosidase" evidence="7">
    <location>
        <begin position="480"/>
        <end position="811"/>
    </location>
</feature>
<proteinExistence type="predicted"/>
<feature type="domain" description="Alpha-L-rhamnosidase C-terminal" evidence="8">
    <location>
        <begin position="815"/>
        <end position="891"/>
    </location>
</feature>
<feature type="domain" description="Alpha-L-rhamnosidase concanavalin-like" evidence="5">
    <location>
        <begin position="368"/>
        <end position="460"/>
    </location>
</feature>
<dbReference type="InterPro" id="IPR008902">
    <property type="entry name" value="Rhamnosid_concanavalin"/>
</dbReference>
<dbReference type="AlphaFoldDB" id="A0A7G9QN90"/>
<dbReference type="Gene3D" id="2.60.120.260">
    <property type="entry name" value="Galactose-binding domain-like"/>
    <property type="match status" value="2"/>
</dbReference>
<evidence type="ECO:0000259" key="7">
    <source>
        <dbReference type="Pfam" id="PF17389"/>
    </source>
</evidence>
<dbReference type="GO" id="GO:0030596">
    <property type="term" value="F:alpha-L-rhamnosidase activity"/>
    <property type="evidence" value="ECO:0007669"/>
    <property type="project" value="UniProtKB-EC"/>
</dbReference>
<dbReference type="InterPro" id="IPR008928">
    <property type="entry name" value="6-hairpin_glycosidase_sf"/>
</dbReference>
<feature type="signal peptide" evidence="4">
    <location>
        <begin position="1"/>
        <end position="30"/>
    </location>
</feature>
<keyword evidence="4" id="KW-0732">Signal</keyword>
<dbReference type="PANTHER" id="PTHR33307">
    <property type="entry name" value="ALPHA-RHAMNOSIDASE (EUROFUNG)"/>
    <property type="match status" value="1"/>
</dbReference>
<dbReference type="Pfam" id="PF08531">
    <property type="entry name" value="Bac_rhamnosid_N"/>
    <property type="match status" value="1"/>
</dbReference>
<gene>
    <name evidence="9" type="ORF">H9L23_12365</name>
</gene>
<dbReference type="PANTHER" id="PTHR33307:SF11">
    <property type="entry name" value="ALPHA-L-RHAMNOSIDASE"/>
    <property type="match status" value="1"/>
</dbReference>
<dbReference type="EMBL" id="CP060723">
    <property type="protein sequence ID" value="QNN44815.1"/>
    <property type="molecule type" value="Genomic_DNA"/>
</dbReference>
<dbReference type="Gene3D" id="1.50.10.10">
    <property type="match status" value="1"/>
</dbReference>
<dbReference type="InterPro" id="IPR035396">
    <property type="entry name" value="Bac_rhamnosid6H"/>
</dbReference>
<dbReference type="KEGG" id="proe:H9L23_12365"/>
<organism evidence="9 10">
    <name type="scientific">Pedobacter roseus</name>
    <dbReference type="NCBI Taxonomy" id="336820"/>
    <lineage>
        <taxon>Bacteria</taxon>
        <taxon>Pseudomonadati</taxon>
        <taxon>Bacteroidota</taxon>
        <taxon>Sphingobacteriia</taxon>
        <taxon>Sphingobacteriales</taxon>
        <taxon>Sphingobacteriaceae</taxon>
        <taxon>Pedobacter</taxon>
    </lineage>
</organism>
<feature type="chain" id="PRO_5028838789" description="alpha-L-rhamnosidase" evidence="4">
    <location>
        <begin position="31"/>
        <end position="920"/>
    </location>
</feature>
<dbReference type="InterPro" id="IPR012341">
    <property type="entry name" value="6hp_glycosidase-like_sf"/>
</dbReference>
<evidence type="ECO:0000259" key="8">
    <source>
        <dbReference type="Pfam" id="PF17390"/>
    </source>
</evidence>
<protein>
    <recommendedName>
        <fullName evidence="2">alpha-L-rhamnosidase</fullName>
        <ecNumber evidence="2">3.2.1.40</ecNumber>
    </recommendedName>
</protein>
<reference evidence="9 10" key="1">
    <citation type="submission" date="2020-08" db="EMBL/GenBank/DDBJ databases">
        <title>Genome sequence of Pedobacter roseus KACC 11594T.</title>
        <authorList>
            <person name="Hyun D.-W."/>
            <person name="Bae J.-W."/>
        </authorList>
    </citation>
    <scope>NUCLEOTIDE SEQUENCE [LARGE SCALE GENOMIC DNA]</scope>
    <source>
        <strain evidence="9 10">KACC 11594</strain>
    </source>
</reference>
<dbReference type="SUPFAM" id="SSF48208">
    <property type="entry name" value="Six-hairpin glycosidases"/>
    <property type="match status" value="1"/>
</dbReference>
<name>A0A7G9QN90_9SPHI</name>
<dbReference type="RefSeq" id="WP_187595244.1">
    <property type="nucleotide sequence ID" value="NZ_CP060723.1"/>
</dbReference>
<accession>A0A7G9QN90</accession>
<evidence type="ECO:0000259" key="6">
    <source>
        <dbReference type="Pfam" id="PF08531"/>
    </source>
</evidence>
<feature type="domain" description="Bacterial alpha-L-rhamnosidase N-terminal" evidence="6">
    <location>
        <begin position="189"/>
        <end position="356"/>
    </location>
</feature>
<dbReference type="Gene3D" id="2.60.40.10">
    <property type="entry name" value="Immunoglobulins"/>
    <property type="match status" value="1"/>
</dbReference>
<dbReference type="InterPro" id="IPR013783">
    <property type="entry name" value="Ig-like_fold"/>
</dbReference>
<dbReference type="EC" id="3.2.1.40" evidence="2"/>
<dbReference type="InterPro" id="IPR013737">
    <property type="entry name" value="Bac_rhamnosid_N"/>
</dbReference>
<evidence type="ECO:0000313" key="10">
    <source>
        <dbReference type="Proteomes" id="UP000515806"/>
    </source>
</evidence>
<dbReference type="InterPro" id="IPR035398">
    <property type="entry name" value="Bac_rhamnosid_C"/>
</dbReference>
<dbReference type="Pfam" id="PF17390">
    <property type="entry name" value="Bac_rhamnosid_C"/>
    <property type="match status" value="1"/>
</dbReference>
<dbReference type="Gene3D" id="2.60.420.10">
    <property type="entry name" value="Maltose phosphorylase, domain 3"/>
    <property type="match status" value="1"/>
</dbReference>
<dbReference type="Pfam" id="PF25788">
    <property type="entry name" value="Ig_Rha78A_N"/>
    <property type="match status" value="1"/>
</dbReference>
<dbReference type="Pfam" id="PF17389">
    <property type="entry name" value="Bac_rhamnosid6H"/>
    <property type="match status" value="1"/>
</dbReference>
<dbReference type="Pfam" id="PF05592">
    <property type="entry name" value="Bac_rhamnosid"/>
    <property type="match status" value="1"/>
</dbReference>
<evidence type="ECO:0000256" key="2">
    <source>
        <dbReference type="ARBA" id="ARBA00012652"/>
    </source>
</evidence>
<dbReference type="GO" id="GO:0005975">
    <property type="term" value="P:carbohydrate metabolic process"/>
    <property type="evidence" value="ECO:0007669"/>
    <property type="project" value="InterPro"/>
</dbReference>
<evidence type="ECO:0000256" key="1">
    <source>
        <dbReference type="ARBA" id="ARBA00001445"/>
    </source>
</evidence>
<evidence type="ECO:0000259" key="5">
    <source>
        <dbReference type="Pfam" id="PF05592"/>
    </source>
</evidence>
<dbReference type="Proteomes" id="UP000515806">
    <property type="component" value="Chromosome"/>
</dbReference>
<dbReference type="InterPro" id="IPR016007">
    <property type="entry name" value="Alpha_rhamnosid"/>
</dbReference>
<evidence type="ECO:0000256" key="3">
    <source>
        <dbReference type="ARBA" id="ARBA00022801"/>
    </source>
</evidence>
<keyword evidence="3 9" id="KW-0378">Hydrolase</keyword>
<keyword evidence="10" id="KW-1185">Reference proteome</keyword>